<dbReference type="AlphaFoldDB" id="A0A812BCI6"/>
<evidence type="ECO:0000256" key="1">
    <source>
        <dbReference type="SAM" id="Phobius"/>
    </source>
</evidence>
<keyword evidence="1" id="KW-1133">Transmembrane helix</keyword>
<keyword evidence="3" id="KW-1185">Reference proteome</keyword>
<evidence type="ECO:0000313" key="2">
    <source>
        <dbReference type="EMBL" id="CAE1229572.1"/>
    </source>
</evidence>
<keyword evidence="1" id="KW-0812">Transmembrane</keyword>
<proteinExistence type="predicted"/>
<dbReference type="EMBL" id="CAHIKZ030000618">
    <property type="protein sequence ID" value="CAE1229572.1"/>
    <property type="molecule type" value="Genomic_DNA"/>
</dbReference>
<accession>A0A812BCI6</accession>
<name>A0A812BCI6_ACAPH</name>
<protein>
    <submittedName>
        <fullName evidence="2">Uncharacterized protein</fullName>
    </submittedName>
</protein>
<dbReference type="Proteomes" id="UP000597762">
    <property type="component" value="Unassembled WGS sequence"/>
</dbReference>
<organism evidence="2 3">
    <name type="scientific">Acanthosepion pharaonis</name>
    <name type="common">Pharaoh cuttlefish</name>
    <name type="synonym">Sepia pharaonis</name>
    <dbReference type="NCBI Taxonomy" id="158019"/>
    <lineage>
        <taxon>Eukaryota</taxon>
        <taxon>Metazoa</taxon>
        <taxon>Spiralia</taxon>
        <taxon>Lophotrochozoa</taxon>
        <taxon>Mollusca</taxon>
        <taxon>Cephalopoda</taxon>
        <taxon>Coleoidea</taxon>
        <taxon>Decapodiformes</taxon>
        <taxon>Sepiida</taxon>
        <taxon>Sepiina</taxon>
        <taxon>Sepiidae</taxon>
        <taxon>Acanthosepion</taxon>
    </lineage>
</organism>
<evidence type="ECO:0000313" key="3">
    <source>
        <dbReference type="Proteomes" id="UP000597762"/>
    </source>
</evidence>
<feature type="transmembrane region" description="Helical" evidence="1">
    <location>
        <begin position="127"/>
        <end position="151"/>
    </location>
</feature>
<gene>
    <name evidence="2" type="ORF">SPHA_17360</name>
</gene>
<sequence>MLRLTVKSSTVPPFPGRNNSSLSPSSAKLLSFLPLFRSLSCSMNNRPGSLTALRAADLALATLSLSYLCPGVSAVLRAADLIPSSEAYPVSDLLQPSFLSAYSLSSLYSDVSTALCKEFYALWVCRYVSVSVPVSFIALLGEPLVFSFFLVDKSLV</sequence>
<reference evidence="2" key="1">
    <citation type="submission" date="2021-01" db="EMBL/GenBank/DDBJ databases">
        <authorList>
            <person name="Li R."/>
            <person name="Bekaert M."/>
        </authorList>
    </citation>
    <scope>NUCLEOTIDE SEQUENCE</scope>
    <source>
        <strain evidence="2">Farmed</strain>
    </source>
</reference>
<comment type="caution">
    <text evidence="2">The sequence shown here is derived from an EMBL/GenBank/DDBJ whole genome shotgun (WGS) entry which is preliminary data.</text>
</comment>
<keyword evidence="1" id="KW-0472">Membrane</keyword>